<proteinExistence type="predicted"/>
<dbReference type="EMBL" id="UINC01227030">
    <property type="protein sequence ID" value="SVE57754.1"/>
    <property type="molecule type" value="Genomic_DNA"/>
</dbReference>
<dbReference type="AlphaFoldDB" id="A0A383EMD3"/>
<reference evidence="1" key="1">
    <citation type="submission" date="2018-05" db="EMBL/GenBank/DDBJ databases">
        <authorList>
            <person name="Lanie J.A."/>
            <person name="Ng W.-L."/>
            <person name="Kazmierczak K.M."/>
            <person name="Andrzejewski T.M."/>
            <person name="Davidsen T.M."/>
            <person name="Wayne K.J."/>
            <person name="Tettelin H."/>
            <person name="Glass J.I."/>
            <person name="Rusch D."/>
            <person name="Podicherti R."/>
            <person name="Tsui H.-C.T."/>
            <person name="Winkler M.E."/>
        </authorList>
    </citation>
    <scope>NUCLEOTIDE SEQUENCE</scope>
</reference>
<protein>
    <submittedName>
        <fullName evidence="1">Uncharacterized protein</fullName>
    </submittedName>
</protein>
<feature type="non-terminal residue" evidence="1">
    <location>
        <position position="1"/>
    </location>
</feature>
<sequence>GVSLKQESPFKRGAFGTFVPLQPASQLCRYGRGLMFAIGVTLLVHRRNIGLINSVTLAI</sequence>
<gene>
    <name evidence="1" type="ORF">METZ01_LOCUS510608</name>
</gene>
<evidence type="ECO:0000313" key="1">
    <source>
        <dbReference type="EMBL" id="SVE57754.1"/>
    </source>
</evidence>
<accession>A0A383EMD3</accession>
<name>A0A383EMD3_9ZZZZ</name>
<organism evidence="1">
    <name type="scientific">marine metagenome</name>
    <dbReference type="NCBI Taxonomy" id="408172"/>
    <lineage>
        <taxon>unclassified sequences</taxon>
        <taxon>metagenomes</taxon>
        <taxon>ecological metagenomes</taxon>
    </lineage>
</organism>